<reference evidence="2 3" key="1">
    <citation type="submission" date="2019-09" db="EMBL/GenBank/DDBJ databases">
        <title>Goodfellowia gen. nov., a new genus of the Pseudonocardineae related to Actinoalloteichus, containing Goodfellowia coeruleoviolacea gen. nov., comb. nov. gen. nov., comb. nov.</title>
        <authorList>
            <person name="Labeda D."/>
        </authorList>
    </citation>
    <scope>NUCLEOTIDE SEQUENCE [LARGE SCALE GENOMIC DNA]</scope>
    <source>
        <strain evidence="2 3">AN110305</strain>
    </source>
</reference>
<evidence type="ECO:0000256" key="1">
    <source>
        <dbReference type="SAM" id="SignalP"/>
    </source>
</evidence>
<dbReference type="Proteomes" id="UP000323454">
    <property type="component" value="Unassembled WGS sequence"/>
</dbReference>
<feature type="chain" id="PRO_5022872743" evidence="1">
    <location>
        <begin position="27"/>
        <end position="379"/>
    </location>
</feature>
<gene>
    <name evidence="2" type="ORF">F0L68_28835</name>
</gene>
<feature type="signal peptide" evidence="1">
    <location>
        <begin position="1"/>
        <end position="26"/>
    </location>
</feature>
<evidence type="ECO:0000313" key="2">
    <source>
        <dbReference type="EMBL" id="KAA2255230.1"/>
    </source>
</evidence>
<dbReference type="RefSeq" id="WP_149852984.1">
    <property type="nucleotide sequence ID" value="NZ_VUOB01000058.1"/>
</dbReference>
<dbReference type="EMBL" id="VUOB01000058">
    <property type="protein sequence ID" value="KAA2255230.1"/>
    <property type="molecule type" value="Genomic_DNA"/>
</dbReference>
<reference evidence="2 3" key="2">
    <citation type="submission" date="2019-09" db="EMBL/GenBank/DDBJ databases">
        <authorList>
            <person name="Jin C."/>
        </authorList>
    </citation>
    <scope>NUCLEOTIDE SEQUENCE [LARGE SCALE GENOMIC DNA]</scope>
    <source>
        <strain evidence="2 3">AN110305</strain>
    </source>
</reference>
<keyword evidence="3" id="KW-1185">Reference proteome</keyword>
<accession>A0A5B2WWI7</accession>
<proteinExistence type="predicted"/>
<organism evidence="2 3">
    <name type="scientific">Solihabitans fulvus</name>
    <dbReference type="NCBI Taxonomy" id="1892852"/>
    <lineage>
        <taxon>Bacteria</taxon>
        <taxon>Bacillati</taxon>
        <taxon>Actinomycetota</taxon>
        <taxon>Actinomycetes</taxon>
        <taxon>Pseudonocardiales</taxon>
        <taxon>Pseudonocardiaceae</taxon>
        <taxon>Solihabitans</taxon>
    </lineage>
</organism>
<comment type="caution">
    <text evidence="2">The sequence shown here is derived from an EMBL/GenBank/DDBJ whole genome shotgun (WGS) entry which is preliminary data.</text>
</comment>
<name>A0A5B2WWI7_9PSEU</name>
<sequence length="379" mass="38204">MSRYRLGVCAAALTGALIAVAGQATASTTGWTPVSVPQFPPAGTNVMLNGVATQSATDAWAVGTSFGVAGTNPALPVYHWNGNAWSIAPTPAFPNAAGLLAVSAGSATNAWAVGFTRTGGYRGRQAIALHWNGSAWSADASLGVGVGALNGVADLGSANAWAVGDGGVVTHWNGSAWSTVSVPQPAGGFGSRLTSVSARNASDVWAVGTFLTTDSPQTRTYALHFDGTAWSLATMPLPNDPNFQTTFAVDGVAAVGANDAWAVGDVVALGGTPVGTLVEHWDGVAWSVVPAPSPAVYPVLTGVTARAANDVWAVGYGPTQAGGQSQAVTLHWDGTAWSTVPAPGSTDFSELLAVSGRTGVADTWAVGVSRNGGLVLRHQ</sequence>
<protein>
    <submittedName>
        <fullName evidence="2">Uncharacterized protein</fullName>
    </submittedName>
</protein>
<dbReference type="AlphaFoldDB" id="A0A5B2WWI7"/>
<keyword evidence="1" id="KW-0732">Signal</keyword>
<dbReference type="OrthoDB" id="3454650at2"/>
<evidence type="ECO:0000313" key="3">
    <source>
        <dbReference type="Proteomes" id="UP000323454"/>
    </source>
</evidence>